<feature type="transmembrane region" description="Helical" evidence="13">
    <location>
        <begin position="327"/>
        <end position="350"/>
    </location>
</feature>
<keyword evidence="4 13" id="KW-0337">GPI-anchor biosynthesis</keyword>
<feature type="transmembrane region" description="Helical" evidence="13">
    <location>
        <begin position="244"/>
        <end position="265"/>
    </location>
</feature>
<name>A0AAW2HUN4_9NEOP</name>
<organism evidence="14">
    <name type="scientific">Menopon gallinae</name>
    <name type="common">poultry shaft louse</name>
    <dbReference type="NCBI Taxonomy" id="328185"/>
    <lineage>
        <taxon>Eukaryota</taxon>
        <taxon>Metazoa</taxon>
        <taxon>Ecdysozoa</taxon>
        <taxon>Arthropoda</taxon>
        <taxon>Hexapoda</taxon>
        <taxon>Insecta</taxon>
        <taxon>Pterygota</taxon>
        <taxon>Neoptera</taxon>
        <taxon>Paraneoptera</taxon>
        <taxon>Psocodea</taxon>
        <taxon>Troctomorpha</taxon>
        <taxon>Phthiraptera</taxon>
        <taxon>Amblycera</taxon>
        <taxon>Menoponidae</taxon>
        <taxon>Menopon</taxon>
    </lineage>
</organism>
<feature type="transmembrane region" description="Helical" evidence="13">
    <location>
        <begin position="398"/>
        <end position="421"/>
    </location>
</feature>
<evidence type="ECO:0000256" key="7">
    <source>
        <dbReference type="ARBA" id="ARBA00022692"/>
    </source>
</evidence>
<dbReference type="Pfam" id="PF05007">
    <property type="entry name" value="Mannosyl_trans"/>
    <property type="match status" value="1"/>
</dbReference>
<keyword evidence="6 13" id="KW-0808">Transferase</keyword>
<dbReference type="EC" id="2.4.1.-" evidence="13"/>
<dbReference type="PANTHER" id="PTHR12886:SF0">
    <property type="entry name" value="GPI MANNOSYLTRANSFERASE 1"/>
    <property type="match status" value="1"/>
</dbReference>
<dbReference type="InterPro" id="IPR007704">
    <property type="entry name" value="PIG-M"/>
</dbReference>
<comment type="subcellular location">
    <subcellularLocation>
        <location evidence="1 13">Endoplasmic reticulum membrane</location>
        <topology evidence="1 13">Multi-pass membrane protein</topology>
    </subcellularLocation>
</comment>
<evidence type="ECO:0000256" key="6">
    <source>
        <dbReference type="ARBA" id="ARBA00022679"/>
    </source>
</evidence>
<gene>
    <name evidence="14" type="ORF">PYX00_006321</name>
</gene>
<feature type="transmembrane region" description="Helical" evidence="13">
    <location>
        <begin position="370"/>
        <end position="391"/>
    </location>
</feature>
<dbReference type="GO" id="GO:0051751">
    <property type="term" value="F:alpha-1,4-mannosyltransferase activity"/>
    <property type="evidence" value="ECO:0007669"/>
    <property type="project" value="InterPro"/>
</dbReference>
<keyword evidence="9 13" id="KW-1133">Transmembrane helix</keyword>
<comment type="caution">
    <text evidence="14">The sequence shown here is derived from an EMBL/GenBank/DDBJ whole genome shotgun (WGS) entry which is preliminary data.</text>
</comment>
<accession>A0AAW2HUN4</accession>
<evidence type="ECO:0000256" key="11">
    <source>
        <dbReference type="ARBA" id="ARBA00093408"/>
    </source>
</evidence>
<feature type="transmembrane region" description="Helical" evidence="13">
    <location>
        <begin position="302"/>
        <end position="320"/>
    </location>
</feature>
<comment type="function">
    <text evidence="11 13">Catalytic subunit of the glycosylphosphatidylinositol-mannosyltransferase I complex which catalyzes the transfer of the first mannose, via an alpha-1,4 bond from a dolichol-phosphate-mannose (Dol-P-Man) to the glucosaminyl acyl phosphatidylinositol (GlcN-(acyl)PI) intermediate to generate alpha-D-Man-(1-&gt;4)-alpha-D-GlcN-(1-&gt;6)-(1-radyl,2-acyl-sn-glycero-3-phospho)-2-acyl-inositol and participates in the sixth step of the glycosylphosphatidylinositol-anchor biosynthesis.</text>
</comment>
<reference evidence="14" key="1">
    <citation type="journal article" date="2024" name="Gigascience">
        <title>Chromosome-level genome of the poultry shaft louse Menopon gallinae provides insight into the host-switching and adaptive evolution of parasitic lice.</title>
        <authorList>
            <person name="Xu Y."/>
            <person name="Ma L."/>
            <person name="Liu S."/>
            <person name="Liang Y."/>
            <person name="Liu Q."/>
            <person name="He Z."/>
            <person name="Tian L."/>
            <person name="Duan Y."/>
            <person name="Cai W."/>
            <person name="Li H."/>
            <person name="Song F."/>
        </authorList>
    </citation>
    <scope>NUCLEOTIDE SEQUENCE</scope>
    <source>
        <strain evidence="14">Cailab_2023a</strain>
    </source>
</reference>
<evidence type="ECO:0000256" key="5">
    <source>
        <dbReference type="ARBA" id="ARBA00022676"/>
    </source>
</evidence>
<dbReference type="EMBL" id="JARGDH010000003">
    <property type="protein sequence ID" value="KAL0273702.1"/>
    <property type="molecule type" value="Genomic_DNA"/>
</dbReference>
<evidence type="ECO:0000256" key="3">
    <source>
        <dbReference type="ARBA" id="ARBA00011071"/>
    </source>
</evidence>
<comment type="similarity">
    <text evidence="3 13">Belongs to the PIGM family.</text>
</comment>
<evidence type="ECO:0000313" key="14">
    <source>
        <dbReference type="EMBL" id="KAL0273702.1"/>
    </source>
</evidence>
<proteinExistence type="inferred from homology"/>
<evidence type="ECO:0000256" key="2">
    <source>
        <dbReference type="ARBA" id="ARBA00004687"/>
    </source>
</evidence>
<keyword evidence="5 13" id="KW-0328">Glycosyltransferase</keyword>
<feature type="transmembrane region" description="Helical" evidence="13">
    <location>
        <begin position="150"/>
        <end position="175"/>
    </location>
</feature>
<dbReference type="AlphaFoldDB" id="A0AAW2HUN4"/>
<evidence type="ECO:0000256" key="10">
    <source>
        <dbReference type="ARBA" id="ARBA00023136"/>
    </source>
</evidence>
<dbReference type="PANTHER" id="PTHR12886">
    <property type="entry name" value="PIG-M MANNOSYLTRANSFERASE"/>
    <property type="match status" value="1"/>
</dbReference>
<comment type="pathway">
    <text evidence="2 13">Glycolipid biosynthesis; glycosylphosphatidylinositol-anchor biosynthesis.</text>
</comment>
<keyword evidence="10 13" id="KW-0472">Membrane</keyword>
<dbReference type="GO" id="GO:0004376">
    <property type="term" value="F:GPI mannosyltransferase activity"/>
    <property type="evidence" value="ECO:0007669"/>
    <property type="project" value="InterPro"/>
</dbReference>
<dbReference type="GO" id="GO:1990529">
    <property type="term" value="C:glycosylphosphatidylinositol-mannosyltransferase I complex"/>
    <property type="evidence" value="ECO:0007669"/>
    <property type="project" value="TreeGrafter"/>
</dbReference>
<evidence type="ECO:0000256" key="1">
    <source>
        <dbReference type="ARBA" id="ARBA00004477"/>
    </source>
</evidence>
<protein>
    <recommendedName>
        <fullName evidence="12 13">GPI alpha-1,4-mannosyltransferase I, catalytic subunit</fullName>
        <ecNumber evidence="13">2.4.1.-</ecNumber>
    </recommendedName>
    <alternativeName>
        <fullName evidence="13">GPI mannosyltransferase I</fullName>
    </alternativeName>
</protein>
<evidence type="ECO:0000256" key="8">
    <source>
        <dbReference type="ARBA" id="ARBA00022824"/>
    </source>
</evidence>
<evidence type="ECO:0000256" key="4">
    <source>
        <dbReference type="ARBA" id="ARBA00022502"/>
    </source>
</evidence>
<keyword evidence="8 13" id="KW-0256">Endoplasmic reticulum</keyword>
<sequence length="432" mass="50594">MAKTRLRKYPDLFAECRTEGAAYAACVVKQENVTRNSCGFIIRLGIIVYGCWHDQYFNVPFTDIDYKVFTDAARHVVHGGSPYERHTYRYPPLLAWLLVPNILIHITWGKLLFSFVDVLISILIYALVKFQGYSDRASQICSFTWIFNPLSIIIATRGNSDSIIALVVLLSVYFISRRQTFLSGMFLALAIHIRLYPIVFSLPLYLSIKSKEMSQQCTETGCWNRMIFYLKRTCLCLFPNKTQFILVISCISTLILLTASCYFLYGQQYLQESIFYHLTRKDTRHNFSVYFYLLYLQPQQHFALMFAPQFILLILFSFMYGKNNTILFCLFLQTFTIVTYNPVLTSQYFIWYLSLLPPSLPRFNLKLRQAAILCSLWIFSQLTWLIPAYLLEYRGKNTFIYIWFQGIGFFCANLAIMVRLIKSYVPDRKKLQ</sequence>
<evidence type="ECO:0000256" key="13">
    <source>
        <dbReference type="RuleBase" id="RU365064"/>
    </source>
</evidence>
<dbReference type="GO" id="GO:0005789">
    <property type="term" value="C:endoplasmic reticulum membrane"/>
    <property type="evidence" value="ECO:0007669"/>
    <property type="project" value="UniProtKB-SubCell"/>
</dbReference>
<evidence type="ECO:0000256" key="9">
    <source>
        <dbReference type="ARBA" id="ARBA00022989"/>
    </source>
</evidence>
<evidence type="ECO:0000256" key="12">
    <source>
        <dbReference type="ARBA" id="ARBA00093608"/>
    </source>
</evidence>
<dbReference type="GO" id="GO:0006506">
    <property type="term" value="P:GPI anchor biosynthetic process"/>
    <property type="evidence" value="ECO:0007669"/>
    <property type="project" value="UniProtKB-KW"/>
</dbReference>
<feature type="transmembrane region" description="Helical" evidence="13">
    <location>
        <begin position="112"/>
        <end position="130"/>
    </location>
</feature>
<keyword evidence="7 13" id="KW-0812">Transmembrane</keyword>